<dbReference type="SMART" id="SM01099">
    <property type="entry name" value="CPW_WPC"/>
    <property type="match status" value="5"/>
</dbReference>
<dbReference type="Pfam" id="PF09717">
    <property type="entry name" value="CPW_WPC"/>
    <property type="match status" value="5"/>
</dbReference>
<dbReference type="InterPro" id="IPR006387">
    <property type="entry name" value="CPW_WPC_dom"/>
</dbReference>
<dbReference type="AlphaFoldDB" id="A0A0D9QJZ2"/>
<dbReference type="GeneID" id="24268574"/>
<protein>
    <recommendedName>
        <fullName evidence="3">CPW-WPC domain-containing protein</fullName>
    </recommendedName>
</protein>
<proteinExistence type="predicted"/>
<organism evidence="4 5">
    <name type="scientific">Plasmodium fragile</name>
    <dbReference type="NCBI Taxonomy" id="5857"/>
    <lineage>
        <taxon>Eukaryota</taxon>
        <taxon>Sar</taxon>
        <taxon>Alveolata</taxon>
        <taxon>Apicomplexa</taxon>
        <taxon>Aconoidasida</taxon>
        <taxon>Haemosporida</taxon>
        <taxon>Plasmodiidae</taxon>
        <taxon>Plasmodium</taxon>
        <taxon>Plasmodium (Plasmodium)</taxon>
    </lineage>
</organism>
<dbReference type="OMA" id="YPCINSC"/>
<evidence type="ECO:0000256" key="2">
    <source>
        <dbReference type="SAM" id="SignalP"/>
    </source>
</evidence>
<feature type="signal peptide" evidence="2">
    <location>
        <begin position="1"/>
        <end position="26"/>
    </location>
</feature>
<dbReference type="RefSeq" id="XP_012336304.1">
    <property type="nucleotide sequence ID" value="XM_012480881.1"/>
</dbReference>
<reference evidence="4 5" key="1">
    <citation type="submission" date="2014-03" db="EMBL/GenBank/DDBJ databases">
        <title>The Genome Sequence of Plasmodium fragile nilgiri.</title>
        <authorList>
            <consortium name="The Broad Institute Genomics Platform"/>
            <consortium name="The Broad Institute Genome Sequencing Center for Infectious Disease"/>
            <person name="Neafsey D."/>
            <person name="Duraisingh M."/>
            <person name="Young S.K."/>
            <person name="Zeng Q."/>
            <person name="Gargeya S."/>
            <person name="Abouelleil A."/>
            <person name="Alvarado L."/>
            <person name="Chapman S.B."/>
            <person name="Gainer-Dewar J."/>
            <person name="Goldberg J."/>
            <person name="Griggs A."/>
            <person name="Gujja S."/>
            <person name="Hansen M."/>
            <person name="Howarth C."/>
            <person name="Imamovic A."/>
            <person name="Larimer J."/>
            <person name="Pearson M."/>
            <person name="Poon T.W."/>
            <person name="Priest M."/>
            <person name="Roberts A."/>
            <person name="Saif S."/>
            <person name="Shea T."/>
            <person name="Sykes S."/>
            <person name="Wortman J."/>
            <person name="Nusbaum C."/>
            <person name="Birren B."/>
        </authorList>
    </citation>
    <scope>NUCLEOTIDE SEQUENCE [LARGE SCALE GENOMIC DNA]</scope>
    <source>
        <strain evidence="5">nilgiri</strain>
    </source>
</reference>
<feature type="domain" description="CPW-WPC" evidence="3">
    <location>
        <begin position="408"/>
        <end position="468"/>
    </location>
</feature>
<gene>
    <name evidence="4" type="ORF">AK88_03260</name>
</gene>
<feature type="chain" id="PRO_5002343590" description="CPW-WPC domain-containing protein" evidence="2">
    <location>
        <begin position="27"/>
        <end position="565"/>
    </location>
</feature>
<dbReference type="NCBIfam" id="TIGR01492">
    <property type="entry name" value="CPW_WPC"/>
    <property type="match status" value="5"/>
</dbReference>
<accession>A0A0D9QJZ2</accession>
<sequence length="565" mass="64702">MTTRVTFVWFAFVWLILCVVFQSCSGEVNAGDKNEISHKNEKNEEVHQPGDRKIRKYNFGSLKKKLHIESKEQGDEERGAESNDQKEDNQNEGEAAVSTAKTNAGQEKLSPQDAYATCIGMIEKEFKGEADAKIKEQLENVCTKKREQDEAEKAALEANDVKSKLNEKAPLKLRTHDGGMDNDSTEHDSKRYIISQLGLSTKLDVPLDVLKESLSEVKNCVRDYTQKCPLNWQVTDTNEMLCVAPESYIGPCAKQIKNDLDADEKVLMEKKCSIFWKCDYKCIQDFEDSVCPIDWVMQKEDQYGYCVSPEGYTGKCTRKIKFSTMTSKEKVIYSNLCDLRWPCKKNCTHDYSVLCPSGWIEGADGYCLATSSYTGNCEKKIYLKHLDEVMKQTYEHKCQFNYPCVHSCEKNYNDVCPNLWIPVNEKECTPSENYNGRCKHNYIFKGKITEEEKKNFEKMCHVSYPCVKDCKRDYSFNCPIGWKETLSFCLAPTSYRYSCEKMMKNNMTEREKIQISAKCLVFWPCSNYEVILKNLLHSNISSADYMSVVNGPVNDATGEVVQQSG</sequence>
<feature type="domain" description="CPW-WPC" evidence="3">
    <location>
        <begin position="470"/>
        <end position="527"/>
    </location>
</feature>
<keyword evidence="2" id="KW-0732">Signal</keyword>
<dbReference type="Proteomes" id="UP000054561">
    <property type="component" value="Unassembled WGS sequence"/>
</dbReference>
<feature type="region of interest" description="Disordered" evidence="1">
    <location>
        <begin position="31"/>
        <end position="53"/>
    </location>
</feature>
<feature type="compositionally biased region" description="Basic and acidic residues" evidence="1">
    <location>
        <begin position="31"/>
        <end position="52"/>
    </location>
</feature>
<feature type="region of interest" description="Disordered" evidence="1">
    <location>
        <begin position="68"/>
        <end position="110"/>
    </location>
</feature>
<dbReference type="OrthoDB" id="365677at2759"/>
<feature type="domain" description="CPW-WPC" evidence="3">
    <location>
        <begin position="220"/>
        <end position="280"/>
    </location>
</feature>
<evidence type="ECO:0000259" key="3">
    <source>
        <dbReference type="SMART" id="SM01099"/>
    </source>
</evidence>
<dbReference type="PROSITE" id="PS51257">
    <property type="entry name" value="PROKAR_LIPOPROTEIN"/>
    <property type="match status" value="1"/>
</dbReference>
<feature type="compositionally biased region" description="Basic and acidic residues" evidence="1">
    <location>
        <begin position="68"/>
        <end position="89"/>
    </location>
</feature>
<name>A0A0D9QJZ2_PLAFR</name>
<feature type="domain" description="CPW-WPC" evidence="3">
    <location>
        <begin position="347"/>
        <end position="406"/>
    </location>
</feature>
<dbReference type="EMBL" id="KQ001680">
    <property type="protein sequence ID" value="KJP87092.1"/>
    <property type="molecule type" value="Genomic_DNA"/>
</dbReference>
<dbReference type="VEuPathDB" id="PlasmoDB:AK88_03260"/>
<evidence type="ECO:0000313" key="4">
    <source>
        <dbReference type="EMBL" id="KJP87092.1"/>
    </source>
</evidence>
<evidence type="ECO:0000313" key="5">
    <source>
        <dbReference type="Proteomes" id="UP000054561"/>
    </source>
</evidence>
<feature type="domain" description="CPW-WPC" evidence="3">
    <location>
        <begin position="282"/>
        <end position="345"/>
    </location>
</feature>
<evidence type="ECO:0000256" key="1">
    <source>
        <dbReference type="SAM" id="MobiDB-lite"/>
    </source>
</evidence>
<keyword evidence="5" id="KW-1185">Reference proteome</keyword>